<accession>A0AA43RGH9</accession>
<dbReference type="InterPro" id="IPR000515">
    <property type="entry name" value="MetI-like"/>
</dbReference>
<dbReference type="InterPro" id="IPR035906">
    <property type="entry name" value="MetI-like_sf"/>
</dbReference>
<name>A0AA43RGH9_9ACTN</name>
<proteinExistence type="inferred from homology"/>
<dbReference type="PANTHER" id="PTHR30450:SF1">
    <property type="entry name" value="D-METHIONINE TRANSPORT SYSTEM PERMEASE PROTEIN METI-RELATED"/>
    <property type="match status" value="1"/>
</dbReference>
<dbReference type="GO" id="GO:0005886">
    <property type="term" value="C:plasma membrane"/>
    <property type="evidence" value="ECO:0007669"/>
    <property type="project" value="UniProtKB-SubCell"/>
</dbReference>
<dbReference type="AlphaFoldDB" id="A0AA43RGH9"/>
<dbReference type="Gene3D" id="1.10.3720.10">
    <property type="entry name" value="MetI-like"/>
    <property type="match status" value="1"/>
</dbReference>
<dbReference type="CDD" id="cd06261">
    <property type="entry name" value="TM_PBP2"/>
    <property type="match status" value="1"/>
</dbReference>
<evidence type="ECO:0000256" key="5">
    <source>
        <dbReference type="ARBA" id="ARBA00022692"/>
    </source>
</evidence>
<keyword evidence="4" id="KW-1003">Cell membrane</keyword>
<evidence type="ECO:0000256" key="7">
    <source>
        <dbReference type="ARBA" id="ARBA00023136"/>
    </source>
</evidence>
<dbReference type="Pfam" id="PF00528">
    <property type="entry name" value="BPD_transp_1"/>
    <property type="match status" value="1"/>
</dbReference>
<comment type="subcellular location">
    <subcellularLocation>
        <location evidence="1 8">Cell membrane</location>
        <topology evidence="1 8">Multi-pass membrane protein</topology>
    </subcellularLocation>
</comment>
<keyword evidence="7 8" id="KW-0472">Membrane</keyword>
<gene>
    <name evidence="10" type="ORF">Q3982_01850</name>
</gene>
<evidence type="ECO:0000256" key="8">
    <source>
        <dbReference type="RuleBase" id="RU363032"/>
    </source>
</evidence>
<evidence type="ECO:0000256" key="4">
    <source>
        <dbReference type="ARBA" id="ARBA00022475"/>
    </source>
</evidence>
<reference evidence="10" key="1">
    <citation type="submission" date="2023-07" db="EMBL/GenBank/DDBJ databases">
        <title>Between Cages and Wild: Unraveling the Impact of Captivity on Animal Microbiomes and Antimicrobial Resistance.</title>
        <authorList>
            <person name="Schmartz G.P."/>
            <person name="Rehner J."/>
            <person name="Schuff M.J."/>
            <person name="Becker S.L."/>
            <person name="Kravczyk M."/>
            <person name="Gurevich A."/>
            <person name="Francke R."/>
            <person name="Mueller R."/>
            <person name="Keller V."/>
            <person name="Keller A."/>
        </authorList>
    </citation>
    <scope>NUCLEOTIDE SEQUENCE</scope>
    <source>
        <strain evidence="10">S12M_St_49</strain>
    </source>
</reference>
<protein>
    <submittedName>
        <fullName evidence="10">Methionine ABC transporter permease</fullName>
    </submittedName>
</protein>
<evidence type="ECO:0000313" key="10">
    <source>
        <dbReference type="EMBL" id="MDO4841404.1"/>
    </source>
</evidence>
<evidence type="ECO:0000256" key="1">
    <source>
        <dbReference type="ARBA" id="ARBA00004651"/>
    </source>
</evidence>
<feature type="transmembrane region" description="Helical" evidence="8">
    <location>
        <begin position="194"/>
        <end position="213"/>
    </location>
</feature>
<dbReference type="Proteomes" id="UP001168575">
    <property type="component" value="Unassembled WGS sequence"/>
</dbReference>
<feature type="transmembrane region" description="Helical" evidence="8">
    <location>
        <begin position="27"/>
        <end position="47"/>
    </location>
</feature>
<comment type="similarity">
    <text evidence="2">Belongs to the binding-protein-dependent transport system permease family. CysTW subfamily.</text>
</comment>
<dbReference type="GO" id="GO:0048473">
    <property type="term" value="P:D-methionine transmembrane transport"/>
    <property type="evidence" value="ECO:0007669"/>
    <property type="project" value="TreeGrafter"/>
</dbReference>
<dbReference type="FunFam" id="1.10.3720.10:FF:000002">
    <property type="entry name" value="D-methionine ABC transporter permease MetI"/>
    <property type="match status" value="1"/>
</dbReference>
<keyword evidence="3 8" id="KW-0813">Transport</keyword>
<feature type="transmembrane region" description="Helical" evidence="8">
    <location>
        <begin position="89"/>
        <end position="111"/>
    </location>
</feature>
<comment type="caution">
    <text evidence="10">The sequence shown here is derived from an EMBL/GenBank/DDBJ whole genome shotgun (WGS) entry which is preliminary data.</text>
</comment>
<dbReference type="PROSITE" id="PS50928">
    <property type="entry name" value="ABC_TM1"/>
    <property type="match status" value="1"/>
</dbReference>
<keyword evidence="6 8" id="KW-1133">Transmembrane helix</keyword>
<evidence type="ECO:0000313" key="11">
    <source>
        <dbReference type="Proteomes" id="UP001168575"/>
    </source>
</evidence>
<dbReference type="PANTHER" id="PTHR30450">
    <property type="entry name" value="ABC TRANSPORTER PERMEASE"/>
    <property type="match status" value="1"/>
</dbReference>
<dbReference type="NCBIfam" id="NF008049">
    <property type="entry name" value="PRK10782.1"/>
    <property type="match status" value="1"/>
</dbReference>
<evidence type="ECO:0000256" key="3">
    <source>
        <dbReference type="ARBA" id="ARBA00022448"/>
    </source>
</evidence>
<evidence type="ECO:0000256" key="2">
    <source>
        <dbReference type="ARBA" id="ARBA00007069"/>
    </source>
</evidence>
<keyword evidence="11" id="KW-1185">Reference proteome</keyword>
<dbReference type="InterPro" id="IPR051322">
    <property type="entry name" value="AA_ABC_Transporter_Permease"/>
</dbReference>
<dbReference type="EMBL" id="JAUMVS010000015">
    <property type="protein sequence ID" value="MDO4841404.1"/>
    <property type="molecule type" value="Genomic_DNA"/>
</dbReference>
<dbReference type="SUPFAM" id="SSF161098">
    <property type="entry name" value="MetI-like"/>
    <property type="match status" value="1"/>
</dbReference>
<organism evidence="10 11">
    <name type="scientific">Phoenicibacter congonensis</name>
    <dbReference type="NCBI Taxonomy" id="1944646"/>
    <lineage>
        <taxon>Bacteria</taxon>
        <taxon>Bacillati</taxon>
        <taxon>Actinomycetota</taxon>
        <taxon>Coriobacteriia</taxon>
        <taxon>Eggerthellales</taxon>
        <taxon>Eggerthellaceae</taxon>
        <taxon>Phoenicibacter</taxon>
    </lineage>
</organism>
<evidence type="ECO:0000259" key="9">
    <source>
        <dbReference type="PROSITE" id="PS50928"/>
    </source>
</evidence>
<feature type="domain" description="ABC transmembrane type-1" evidence="9">
    <location>
        <begin position="20"/>
        <end position="214"/>
    </location>
</feature>
<sequence>MALANYSLEQIFQILILPAVWVTLRMVFLSGIFATILGFVIGIVLVLTEKGGLCENIVVNRILDVIVNVVRSFPFIILMISIIPFTRLIVGTSIGETAALVPLTVAAAPFIGRIIQNALKEVNPELIEAAQSFGASKAQIMFRVMLKEAVPAIVSGITLAIINLLSCTAMAGAVGAGGLGAVALTYGYQNFNETIMYSICVILVILVAIFQYLGDFLYKKLK</sequence>
<evidence type="ECO:0000256" key="6">
    <source>
        <dbReference type="ARBA" id="ARBA00022989"/>
    </source>
</evidence>
<feature type="transmembrane region" description="Helical" evidence="8">
    <location>
        <begin position="149"/>
        <end position="174"/>
    </location>
</feature>
<keyword evidence="5 8" id="KW-0812">Transmembrane</keyword>
<feature type="transmembrane region" description="Helical" evidence="8">
    <location>
        <begin position="59"/>
        <end position="83"/>
    </location>
</feature>